<feature type="compositionally biased region" description="Polar residues" evidence="12">
    <location>
        <begin position="215"/>
        <end position="244"/>
    </location>
</feature>
<feature type="transmembrane region" description="Helical" evidence="13">
    <location>
        <begin position="116"/>
        <end position="139"/>
    </location>
</feature>
<evidence type="ECO:0000256" key="11">
    <source>
        <dbReference type="SAM" id="Coils"/>
    </source>
</evidence>
<dbReference type="InterPro" id="IPR019168">
    <property type="entry name" value="NEP1-R1"/>
</dbReference>
<feature type="transmembrane region" description="Helical" evidence="13">
    <location>
        <begin position="89"/>
        <end position="110"/>
    </location>
</feature>
<reference evidence="14" key="2">
    <citation type="journal article" date="2022" name="Proc. Natl. Acad. Sci. U.S.A.">
        <title>Diploid-dominant life cycles characterize the early evolution of Fungi.</title>
        <authorList>
            <person name="Amses K.R."/>
            <person name="Simmons D.R."/>
            <person name="Longcore J.E."/>
            <person name="Mondo S.J."/>
            <person name="Seto K."/>
            <person name="Jeronimo G.H."/>
            <person name="Bonds A.E."/>
            <person name="Quandt C.A."/>
            <person name="Davis W.J."/>
            <person name="Chang Y."/>
            <person name="Federici B.A."/>
            <person name="Kuo A."/>
            <person name="LaButti K."/>
            <person name="Pangilinan J."/>
            <person name="Andreopoulos W."/>
            <person name="Tritt A."/>
            <person name="Riley R."/>
            <person name="Hundley H."/>
            <person name="Johnson J."/>
            <person name="Lipzen A."/>
            <person name="Barry K."/>
            <person name="Lang B.F."/>
            <person name="Cuomo C.A."/>
            <person name="Buchler N.E."/>
            <person name="Grigoriev I.V."/>
            <person name="Spatafora J.W."/>
            <person name="Stajich J.E."/>
            <person name="James T.Y."/>
        </authorList>
    </citation>
    <scope>NUCLEOTIDE SEQUENCE</scope>
    <source>
        <strain evidence="14">AG</strain>
    </source>
</reference>
<dbReference type="Pfam" id="PF03907">
    <property type="entry name" value="Spo7"/>
    <property type="match status" value="1"/>
</dbReference>
<gene>
    <name evidence="14" type="ORF">K450DRAFT_249458</name>
</gene>
<dbReference type="GO" id="GO:0005737">
    <property type="term" value="C:cytoplasm"/>
    <property type="evidence" value="ECO:0007669"/>
    <property type="project" value="UniProtKB-SubCell"/>
</dbReference>
<keyword evidence="6 13" id="KW-1133">Transmembrane helix</keyword>
<evidence type="ECO:0000256" key="5">
    <source>
        <dbReference type="ARBA" id="ARBA00022692"/>
    </source>
</evidence>
<reference evidence="14" key="1">
    <citation type="submission" date="2021-06" db="EMBL/GenBank/DDBJ databases">
        <authorList>
            <consortium name="DOE Joint Genome Institute"/>
            <person name="Mondo S.J."/>
            <person name="Amses K.R."/>
            <person name="Simmons D.R."/>
            <person name="Longcore J.E."/>
            <person name="Seto K."/>
            <person name="Alves G.H."/>
            <person name="Bonds A.E."/>
            <person name="Quandt C.A."/>
            <person name="Davis W.J."/>
            <person name="Chang Y."/>
            <person name="Letcher P.M."/>
            <person name="Powell M.J."/>
            <person name="Kuo A."/>
            <person name="Labutti K."/>
            <person name="Pangilinan J."/>
            <person name="Andreopoulos W."/>
            <person name="Tritt A."/>
            <person name="Riley R."/>
            <person name="Hundley H."/>
            <person name="Johnson J."/>
            <person name="Lipzen A."/>
            <person name="Barry K."/>
            <person name="Berbee M.L."/>
            <person name="Buchler N.E."/>
            <person name="Grigoriev I.V."/>
            <person name="Spatafora J.W."/>
            <person name="Stajich J.E."/>
            <person name="James T.Y."/>
        </authorList>
    </citation>
    <scope>NUCLEOTIDE SEQUENCE</scope>
    <source>
        <strain evidence="14">AG</strain>
    </source>
</reference>
<keyword evidence="8 13" id="KW-0472">Membrane</keyword>
<dbReference type="PANTHER" id="PTHR20996">
    <property type="entry name" value="NUCLEAR ENVELOPE PHOSPHATASE-REGULATORY SUBUNIT 1"/>
    <property type="match status" value="1"/>
</dbReference>
<dbReference type="GO" id="GO:0006629">
    <property type="term" value="P:lipid metabolic process"/>
    <property type="evidence" value="ECO:0007669"/>
    <property type="project" value="UniProtKB-KW"/>
</dbReference>
<dbReference type="GeneID" id="75915747"/>
<evidence type="ECO:0000256" key="6">
    <source>
        <dbReference type="ARBA" id="ARBA00022989"/>
    </source>
</evidence>
<keyword evidence="7" id="KW-0443">Lipid metabolism</keyword>
<evidence type="ECO:0000256" key="1">
    <source>
        <dbReference type="ARBA" id="ARBA00004232"/>
    </source>
</evidence>
<dbReference type="RefSeq" id="XP_051443004.1">
    <property type="nucleotide sequence ID" value="XM_051590404.1"/>
</dbReference>
<proteinExistence type="inferred from homology"/>
<keyword evidence="9" id="KW-0539">Nucleus</keyword>
<evidence type="ECO:0000256" key="4">
    <source>
        <dbReference type="ARBA" id="ARBA00022490"/>
    </source>
</evidence>
<dbReference type="PANTHER" id="PTHR20996:SF1">
    <property type="entry name" value="NUCLEAR ENVELOPE PHOSPHATASE-REGULATORY SUBUNIT 1"/>
    <property type="match status" value="1"/>
</dbReference>
<dbReference type="EMBL" id="MU620934">
    <property type="protein sequence ID" value="KAI8578000.1"/>
    <property type="molecule type" value="Genomic_DNA"/>
</dbReference>
<dbReference type="InterPro" id="IPR005605">
    <property type="entry name" value="Spo7"/>
</dbReference>
<evidence type="ECO:0000256" key="8">
    <source>
        <dbReference type="ARBA" id="ARBA00023136"/>
    </source>
</evidence>
<organism evidence="14 15">
    <name type="scientific">Umbelopsis ramanniana AG</name>
    <dbReference type="NCBI Taxonomy" id="1314678"/>
    <lineage>
        <taxon>Eukaryota</taxon>
        <taxon>Fungi</taxon>
        <taxon>Fungi incertae sedis</taxon>
        <taxon>Mucoromycota</taxon>
        <taxon>Mucoromycotina</taxon>
        <taxon>Umbelopsidomycetes</taxon>
        <taxon>Umbelopsidales</taxon>
        <taxon>Umbelopsidaceae</taxon>
        <taxon>Umbelopsis</taxon>
    </lineage>
</organism>
<evidence type="ECO:0000313" key="15">
    <source>
        <dbReference type="Proteomes" id="UP001206595"/>
    </source>
</evidence>
<feature type="compositionally biased region" description="Polar residues" evidence="12">
    <location>
        <begin position="15"/>
        <end position="24"/>
    </location>
</feature>
<evidence type="ECO:0000256" key="3">
    <source>
        <dbReference type="ARBA" id="ARBA00010998"/>
    </source>
</evidence>
<feature type="region of interest" description="Disordered" evidence="12">
    <location>
        <begin position="204"/>
        <end position="244"/>
    </location>
</feature>
<dbReference type="GO" id="GO:0019888">
    <property type="term" value="F:protein phosphatase regulator activity"/>
    <property type="evidence" value="ECO:0007669"/>
    <property type="project" value="InterPro"/>
</dbReference>
<keyword evidence="15" id="KW-1185">Reference proteome</keyword>
<accession>A0AAD5E801</accession>
<comment type="subcellular location">
    <subcellularLocation>
        <location evidence="2">Cytoplasm</location>
    </subcellularLocation>
    <subcellularLocation>
        <location evidence="1">Nucleus membrane</location>
        <topology evidence="1">Multi-pass membrane protein</topology>
    </subcellularLocation>
</comment>
<evidence type="ECO:0000256" key="2">
    <source>
        <dbReference type="ARBA" id="ARBA00004496"/>
    </source>
</evidence>
<sequence>MAMVQEEAMPPSPDPVTQTLDTTSGPPPSAEQVSKVTNRHMDTATYRDLVIFEERLRGNMRRLQRRKKKYEGMHEAYRHEMCEVDAYKISFAAILVLFVVLIAYFSYAVFIHPSSISLLVIFNKICLFGVVMLAFLFFWSGMYREKVVYAAKFVPHCNKALRSFNLHFNRDDNGQLSFYKKIPKQFQEGFNAYRQHYYVRKKARKAAKAAGGQRQPASLSNSSSKQQHGQKQTVPTDSTKAKST</sequence>
<evidence type="ECO:0000256" key="9">
    <source>
        <dbReference type="ARBA" id="ARBA00023242"/>
    </source>
</evidence>
<comment type="similarity">
    <text evidence="3">Belongs to the CNEP1R1 family.</text>
</comment>
<evidence type="ECO:0000256" key="7">
    <source>
        <dbReference type="ARBA" id="ARBA00023098"/>
    </source>
</evidence>
<feature type="region of interest" description="Disordered" evidence="12">
    <location>
        <begin position="1"/>
        <end position="37"/>
    </location>
</feature>
<dbReference type="GO" id="GO:0031965">
    <property type="term" value="C:nuclear membrane"/>
    <property type="evidence" value="ECO:0007669"/>
    <property type="project" value="UniProtKB-SubCell"/>
</dbReference>
<dbReference type="GO" id="GO:0071595">
    <property type="term" value="C:Nem1-Spo7 phosphatase complex"/>
    <property type="evidence" value="ECO:0007669"/>
    <property type="project" value="InterPro"/>
</dbReference>
<keyword evidence="11" id="KW-0175">Coiled coil</keyword>
<keyword evidence="5 13" id="KW-0812">Transmembrane</keyword>
<feature type="coiled-coil region" evidence="11">
    <location>
        <begin position="53"/>
        <end position="80"/>
    </location>
</feature>
<keyword evidence="4" id="KW-0963">Cytoplasm</keyword>
<dbReference type="AlphaFoldDB" id="A0AAD5E801"/>
<comment type="caution">
    <text evidence="14">The sequence shown here is derived from an EMBL/GenBank/DDBJ whole genome shotgun (WGS) entry which is preliminary data.</text>
</comment>
<evidence type="ECO:0000256" key="13">
    <source>
        <dbReference type="SAM" id="Phobius"/>
    </source>
</evidence>
<evidence type="ECO:0000313" key="14">
    <source>
        <dbReference type="EMBL" id="KAI8578000.1"/>
    </source>
</evidence>
<dbReference type="Proteomes" id="UP001206595">
    <property type="component" value="Unassembled WGS sequence"/>
</dbReference>
<evidence type="ECO:0000256" key="10">
    <source>
        <dbReference type="ARBA" id="ARBA00030458"/>
    </source>
</evidence>
<evidence type="ECO:0000256" key="12">
    <source>
        <dbReference type="SAM" id="MobiDB-lite"/>
    </source>
</evidence>
<protein>
    <recommendedName>
        <fullName evidence="10">Transmembrane protein 188</fullName>
    </recommendedName>
</protein>
<name>A0AAD5E801_UMBRA</name>